<dbReference type="AlphaFoldDB" id="A0A7I9VSJ7"/>
<protein>
    <recommendedName>
        <fullName evidence="2">EamA domain-containing protein</fullName>
    </recommendedName>
</protein>
<dbReference type="SUPFAM" id="SSF103481">
    <property type="entry name" value="Multidrug resistance efflux transporter EmrE"/>
    <property type="match status" value="2"/>
</dbReference>
<evidence type="ECO:0000259" key="2">
    <source>
        <dbReference type="Pfam" id="PF00892"/>
    </source>
</evidence>
<evidence type="ECO:0000256" key="1">
    <source>
        <dbReference type="SAM" id="Phobius"/>
    </source>
</evidence>
<dbReference type="InterPro" id="IPR000620">
    <property type="entry name" value="EamA_dom"/>
</dbReference>
<feature type="transmembrane region" description="Helical" evidence="1">
    <location>
        <begin position="210"/>
        <end position="231"/>
    </location>
</feature>
<evidence type="ECO:0000313" key="4">
    <source>
        <dbReference type="Proteomes" id="UP000503640"/>
    </source>
</evidence>
<feature type="transmembrane region" description="Helical" evidence="1">
    <location>
        <begin position="12"/>
        <end position="31"/>
    </location>
</feature>
<feature type="domain" description="EamA" evidence="2">
    <location>
        <begin position="156"/>
        <end position="282"/>
    </location>
</feature>
<feature type="transmembrane region" description="Helical" evidence="1">
    <location>
        <begin position="105"/>
        <end position="123"/>
    </location>
</feature>
<feature type="transmembrane region" description="Helical" evidence="1">
    <location>
        <begin position="187"/>
        <end position="204"/>
    </location>
</feature>
<comment type="caution">
    <text evidence="3">The sequence shown here is derived from an EMBL/GenBank/DDBJ whole genome shotgun (WGS) entry which is preliminary data.</text>
</comment>
<keyword evidence="1" id="KW-0472">Membrane</keyword>
<keyword evidence="1" id="KW-1133">Transmembrane helix</keyword>
<gene>
    <name evidence="3" type="ORF">AMYX_41630</name>
</gene>
<name>A0A7I9VSJ7_9BACT</name>
<accession>A0A7I9VSJ7</accession>
<feature type="domain" description="EamA" evidence="2">
    <location>
        <begin position="18"/>
        <end position="145"/>
    </location>
</feature>
<feature type="transmembrane region" description="Helical" evidence="1">
    <location>
        <begin position="130"/>
        <end position="150"/>
    </location>
</feature>
<feature type="transmembrane region" description="Helical" evidence="1">
    <location>
        <begin position="43"/>
        <end position="62"/>
    </location>
</feature>
<dbReference type="InterPro" id="IPR037185">
    <property type="entry name" value="EmrE-like"/>
</dbReference>
<keyword evidence="4" id="KW-1185">Reference proteome</keyword>
<dbReference type="Pfam" id="PF00892">
    <property type="entry name" value="EamA"/>
    <property type="match status" value="2"/>
</dbReference>
<reference evidence="4" key="1">
    <citation type="journal article" date="2020" name="Appl. Environ. Microbiol.">
        <title>Diazotrophic Anaeromyxobacter Isolates from Soils.</title>
        <authorList>
            <person name="Masuda Y."/>
            <person name="Yamanaka H."/>
            <person name="Xu Z.X."/>
            <person name="Shiratori Y."/>
            <person name="Aono T."/>
            <person name="Amachi S."/>
            <person name="Senoo K."/>
            <person name="Itoh H."/>
        </authorList>
    </citation>
    <scope>NUCLEOTIDE SEQUENCE [LARGE SCALE GENOMIC DNA]</scope>
    <source>
        <strain evidence="4">R267</strain>
    </source>
</reference>
<dbReference type="RefSeq" id="WP_176068905.1">
    <property type="nucleotide sequence ID" value="NZ_BJTG01000014.1"/>
</dbReference>
<feature type="transmembrane region" description="Helical" evidence="1">
    <location>
        <begin position="74"/>
        <end position="93"/>
    </location>
</feature>
<feature type="transmembrane region" description="Helical" evidence="1">
    <location>
        <begin position="243"/>
        <end position="262"/>
    </location>
</feature>
<evidence type="ECO:0000313" key="3">
    <source>
        <dbReference type="EMBL" id="GEJ59422.1"/>
    </source>
</evidence>
<feature type="transmembrane region" description="Helical" evidence="1">
    <location>
        <begin position="268"/>
        <end position="286"/>
    </location>
</feature>
<keyword evidence="1" id="KW-0812">Transmembrane</keyword>
<dbReference type="EMBL" id="BJTG01000014">
    <property type="protein sequence ID" value="GEJ59422.1"/>
    <property type="molecule type" value="Genomic_DNA"/>
</dbReference>
<dbReference type="Proteomes" id="UP000503640">
    <property type="component" value="Unassembled WGS sequence"/>
</dbReference>
<proteinExistence type="predicted"/>
<organism evidence="3 4">
    <name type="scientific">Anaeromyxobacter diazotrophicus</name>
    <dbReference type="NCBI Taxonomy" id="2590199"/>
    <lineage>
        <taxon>Bacteria</taxon>
        <taxon>Pseudomonadati</taxon>
        <taxon>Myxococcota</taxon>
        <taxon>Myxococcia</taxon>
        <taxon>Myxococcales</taxon>
        <taxon>Cystobacterineae</taxon>
        <taxon>Anaeromyxobacteraceae</taxon>
        <taxon>Anaeromyxobacter</taxon>
    </lineage>
</organism>
<sequence>MTDRAHARRRALARLELAGSAVCFGLMAVLARRLSRGPGGFTAGHLSVVRFAVGALVSLAVFRLRPALYRPSNYRLLVSRGLSGGLVVVLYFAALARIPAGEAGLLYNLFPVLATGMSFFAFGERPTVHLVVALLVATGGVALVLGEGALRVGVGWGEVAAVAAAVFAATSANVIRAMRGTDNAPTIFFWFCLAGLPVVLPFALDPWPALGPVWAVALAVALAAFAAQVLMTEAYGALSVSEAAVWLQLTPIAQYALALPLLGEKPGLPALAGTALAVAGVAYGTAWGSRRTAPVVAVAPPP</sequence>
<feature type="transmembrane region" description="Helical" evidence="1">
    <location>
        <begin position="156"/>
        <end position="175"/>
    </location>
</feature>
<dbReference type="GO" id="GO:0016020">
    <property type="term" value="C:membrane"/>
    <property type="evidence" value="ECO:0007669"/>
    <property type="project" value="InterPro"/>
</dbReference>
<dbReference type="PANTHER" id="PTHR22911">
    <property type="entry name" value="ACYL-MALONYL CONDENSING ENZYME-RELATED"/>
    <property type="match status" value="1"/>
</dbReference>